<dbReference type="AlphaFoldDB" id="A0A834LTN5"/>
<dbReference type="GO" id="GO:0035251">
    <property type="term" value="F:UDP-glucosyltransferase activity"/>
    <property type="evidence" value="ECO:0007669"/>
    <property type="project" value="InterPro"/>
</dbReference>
<dbReference type="InterPro" id="IPR002213">
    <property type="entry name" value="UDP_glucos_trans"/>
</dbReference>
<dbReference type="PANTHER" id="PTHR48048:SF45">
    <property type="entry name" value="GLYCOSYLTRANSFERASE"/>
    <property type="match status" value="1"/>
</dbReference>
<comment type="similarity">
    <text evidence="1 5">Belongs to the UDP-glycosyltransferase family.</text>
</comment>
<evidence type="ECO:0000256" key="1">
    <source>
        <dbReference type="ARBA" id="ARBA00009995"/>
    </source>
</evidence>
<dbReference type="Gene3D" id="3.40.50.2000">
    <property type="entry name" value="Glycogen Phosphorylase B"/>
    <property type="match status" value="2"/>
</dbReference>
<evidence type="ECO:0000256" key="4">
    <source>
        <dbReference type="ARBA" id="ARBA00023241"/>
    </source>
</evidence>
<gene>
    <name evidence="7" type="ORF">RHSIM_Rhsim04G0083900</name>
</gene>
<name>A0A834LTN5_RHOSS</name>
<reference evidence="7" key="1">
    <citation type="submission" date="2019-11" db="EMBL/GenBank/DDBJ databases">
        <authorList>
            <person name="Liu Y."/>
            <person name="Hou J."/>
            <person name="Li T.-Q."/>
            <person name="Guan C.-H."/>
            <person name="Wu X."/>
            <person name="Wu H.-Z."/>
            <person name="Ling F."/>
            <person name="Zhang R."/>
            <person name="Shi X.-G."/>
            <person name="Ren J.-P."/>
            <person name="Chen E.-F."/>
            <person name="Sun J.-M."/>
        </authorList>
    </citation>
    <scope>NUCLEOTIDE SEQUENCE</scope>
    <source>
        <strain evidence="7">Adult_tree_wgs_1</strain>
        <tissue evidence="7">Leaves</tissue>
    </source>
</reference>
<dbReference type="Proteomes" id="UP000626092">
    <property type="component" value="Unassembled WGS sequence"/>
</dbReference>
<evidence type="ECO:0000256" key="5">
    <source>
        <dbReference type="RuleBase" id="RU003718"/>
    </source>
</evidence>
<evidence type="ECO:0000313" key="8">
    <source>
        <dbReference type="Proteomes" id="UP000626092"/>
    </source>
</evidence>
<dbReference type="CDD" id="cd03784">
    <property type="entry name" value="GT1_Gtf-like"/>
    <property type="match status" value="1"/>
</dbReference>
<dbReference type="InterPro" id="IPR035595">
    <property type="entry name" value="UDP_glycos_trans_CS"/>
</dbReference>
<dbReference type="Pfam" id="PF00201">
    <property type="entry name" value="UDPGT"/>
    <property type="match status" value="1"/>
</dbReference>
<evidence type="ECO:0000313" key="7">
    <source>
        <dbReference type="EMBL" id="KAF7146442.1"/>
    </source>
</evidence>
<accession>A0A834LTN5</accession>
<evidence type="ECO:0000256" key="3">
    <source>
        <dbReference type="ARBA" id="ARBA00022679"/>
    </source>
</evidence>
<protein>
    <recommendedName>
        <fullName evidence="6">Glycosyltransferase</fullName>
        <ecNumber evidence="6">2.4.1.-</ecNumber>
    </recommendedName>
</protein>
<evidence type="ECO:0000256" key="6">
    <source>
        <dbReference type="RuleBase" id="RU362057"/>
    </source>
</evidence>
<keyword evidence="2 5" id="KW-0328">Glycosyltransferase</keyword>
<dbReference type="EMBL" id="WJXA01000004">
    <property type="protein sequence ID" value="KAF7146442.1"/>
    <property type="molecule type" value="Genomic_DNA"/>
</dbReference>
<proteinExistence type="inferred from homology"/>
<dbReference type="GO" id="GO:0009813">
    <property type="term" value="P:flavonoid biosynthetic process"/>
    <property type="evidence" value="ECO:0007669"/>
    <property type="project" value="UniProtKB-KW"/>
</dbReference>
<sequence length="495" mass="55085">MKKAAAAAELVFIPSPGKGHLVSTVEMAKQLIGRDHRLSITVLIMKFPFDISKVSSSTQSPLLTAAEDRLQLVYLPQGEAASAELRPKNPVNFMLEFVINLNKQHVRDHVTKIISTDSSRLAGFVVDMFCTPMMDVAAEFGLPTYVFFTSSCAFLGFKLHLDTLCRDQDITDLKDSDAALEVPVFVNPIPAKVLPSVVLDKEGGSTFFLGVAKRLRETKGIMVNTFEELESYAVKRLAGDDKVPPIYPVGPVLHLVMDEKEGDEEVIQIMRWLDNQPPSSVVFLCFGSMGTFDGDQVREIAQALEQCGHRFLWSVRQPPPKGKIEMPSEYHDFNQALPEGFLERTTKIGKVIGWAPQVAVLSHRAVGGFVSHCGWNSVLESLWCGVPVATWPMYAEQQMNAFELVRELGLAVEIKLDYRRDFLYDSIKAKLVTADEIENGIRKLMENGDKSSIKGIKQKVKEMSEKSKIVIKEGGSSYNFIGRFIDDVIINIPSP</sequence>
<organism evidence="7 8">
    <name type="scientific">Rhododendron simsii</name>
    <name type="common">Sims's rhododendron</name>
    <dbReference type="NCBI Taxonomy" id="118357"/>
    <lineage>
        <taxon>Eukaryota</taxon>
        <taxon>Viridiplantae</taxon>
        <taxon>Streptophyta</taxon>
        <taxon>Embryophyta</taxon>
        <taxon>Tracheophyta</taxon>
        <taxon>Spermatophyta</taxon>
        <taxon>Magnoliopsida</taxon>
        <taxon>eudicotyledons</taxon>
        <taxon>Gunneridae</taxon>
        <taxon>Pentapetalae</taxon>
        <taxon>asterids</taxon>
        <taxon>Ericales</taxon>
        <taxon>Ericaceae</taxon>
        <taxon>Ericoideae</taxon>
        <taxon>Rhodoreae</taxon>
        <taxon>Rhododendron</taxon>
    </lineage>
</organism>
<dbReference type="EC" id="2.4.1.-" evidence="6"/>
<dbReference type="InterPro" id="IPR050481">
    <property type="entry name" value="UDP-glycosyltransf_plant"/>
</dbReference>
<dbReference type="PANTHER" id="PTHR48048">
    <property type="entry name" value="GLYCOSYLTRANSFERASE"/>
    <property type="match status" value="1"/>
</dbReference>
<dbReference type="OrthoDB" id="5835829at2759"/>
<keyword evidence="4" id="KW-0284">Flavonoid biosynthesis</keyword>
<dbReference type="PROSITE" id="PS00375">
    <property type="entry name" value="UDPGT"/>
    <property type="match status" value="1"/>
</dbReference>
<evidence type="ECO:0000256" key="2">
    <source>
        <dbReference type="ARBA" id="ARBA00022676"/>
    </source>
</evidence>
<comment type="caution">
    <text evidence="7">The sequence shown here is derived from an EMBL/GenBank/DDBJ whole genome shotgun (WGS) entry which is preliminary data.</text>
</comment>
<dbReference type="FunFam" id="3.40.50.2000:FF:000056">
    <property type="entry name" value="Glycosyltransferase"/>
    <property type="match status" value="1"/>
</dbReference>
<dbReference type="SUPFAM" id="SSF53756">
    <property type="entry name" value="UDP-Glycosyltransferase/glycogen phosphorylase"/>
    <property type="match status" value="1"/>
</dbReference>
<dbReference type="FunFam" id="3.40.50.2000:FF:000080">
    <property type="entry name" value="Glycosyltransferase"/>
    <property type="match status" value="1"/>
</dbReference>
<keyword evidence="3 5" id="KW-0808">Transferase</keyword>
<keyword evidence="8" id="KW-1185">Reference proteome</keyword>